<evidence type="ECO:0000256" key="1">
    <source>
        <dbReference type="SAM" id="MobiDB-lite"/>
    </source>
</evidence>
<evidence type="ECO:0000313" key="3">
    <source>
        <dbReference type="Proteomes" id="UP001476282"/>
    </source>
</evidence>
<feature type="compositionally biased region" description="Low complexity" evidence="1">
    <location>
        <begin position="105"/>
        <end position="114"/>
    </location>
</feature>
<organism evidence="2 3">
    <name type="scientific">Haloferula sargassicola</name>
    <dbReference type="NCBI Taxonomy" id="490096"/>
    <lineage>
        <taxon>Bacteria</taxon>
        <taxon>Pseudomonadati</taxon>
        <taxon>Verrucomicrobiota</taxon>
        <taxon>Verrucomicrobiia</taxon>
        <taxon>Verrucomicrobiales</taxon>
        <taxon>Verrucomicrobiaceae</taxon>
        <taxon>Haloferula</taxon>
    </lineage>
</organism>
<name>A0ABP9URR3_9BACT</name>
<gene>
    <name evidence="2" type="ORF">Hsar01_02638</name>
</gene>
<feature type="region of interest" description="Disordered" evidence="1">
    <location>
        <begin position="198"/>
        <end position="241"/>
    </location>
</feature>
<feature type="compositionally biased region" description="Basic and acidic residues" evidence="1">
    <location>
        <begin position="227"/>
        <end position="241"/>
    </location>
</feature>
<feature type="region of interest" description="Disordered" evidence="1">
    <location>
        <begin position="94"/>
        <end position="114"/>
    </location>
</feature>
<proteinExistence type="predicted"/>
<dbReference type="Proteomes" id="UP001476282">
    <property type="component" value="Unassembled WGS sequence"/>
</dbReference>
<comment type="caution">
    <text evidence="2">The sequence shown here is derived from an EMBL/GenBank/DDBJ whole genome shotgun (WGS) entry which is preliminary data.</text>
</comment>
<protein>
    <submittedName>
        <fullName evidence="2">Uncharacterized protein</fullName>
    </submittedName>
</protein>
<sequence>MAEPAQEARGECRPLSQSRIPPVSPGRVAFAAELGDRDRGGVDAPHGKRAGLVGEHGFSAAVPAGEEHDVAVVEQDVAGLEVIPGVQGLANRRQVLGGDGPGEPPAAGNEAGAVDPAGVATGAGVAKAALGGGGDIPGRLASIQRGKKFPRGVEAAPLVRHSDGSFAGFPPAALGQRGVGGVNFDAVGVRPVQHVALPGPPFHPGVGKRRGDGLAAGHGGRGRRYRERIGRAGGDTKDSDA</sequence>
<feature type="region of interest" description="Disordered" evidence="1">
    <location>
        <begin position="1"/>
        <end position="24"/>
    </location>
</feature>
<keyword evidence="3" id="KW-1185">Reference proteome</keyword>
<feature type="compositionally biased region" description="Basic and acidic residues" evidence="1">
    <location>
        <begin position="1"/>
        <end position="12"/>
    </location>
</feature>
<reference evidence="2 3" key="1">
    <citation type="submission" date="2024-02" db="EMBL/GenBank/DDBJ databases">
        <title>Haloferula sargassicola NBRC 104335.</title>
        <authorList>
            <person name="Ichikawa N."/>
            <person name="Katano-Makiyama Y."/>
            <person name="Hidaka K."/>
        </authorList>
    </citation>
    <scope>NUCLEOTIDE SEQUENCE [LARGE SCALE GENOMIC DNA]</scope>
    <source>
        <strain evidence="2 3">NBRC 104335</strain>
    </source>
</reference>
<accession>A0ABP9URR3</accession>
<dbReference type="EMBL" id="BAABRI010000014">
    <property type="protein sequence ID" value="GAA5483407.1"/>
    <property type="molecule type" value="Genomic_DNA"/>
</dbReference>
<evidence type="ECO:0000313" key="2">
    <source>
        <dbReference type="EMBL" id="GAA5483407.1"/>
    </source>
</evidence>